<dbReference type="PANTHER" id="PTHR36573:SF1">
    <property type="entry name" value="INTERMEMBRANE PHOSPHOLIPID TRANSPORT SYSTEM BINDING PROTEIN MLAC"/>
    <property type="match status" value="1"/>
</dbReference>
<organism evidence="1">
    <name type="scientific">hydrothermal vent metagenome</name>
    <dbReference type="NCBI Taxonomy" id="652676"/>
    <lineage>
        <taxon>unclassified sequences</taxon>
        <taxon>metagenomes</taxon>
        <taxon>ecological metagenomes</taxon>
    </lineage>
</organism>
<evidence type="ECO:0000313" key="1">
    <source>
        <dbReference type="EMBL" id="VAX09250.1"/>
    </source>
</evidence>
<dbReference type="InterPro" id="IPR042245">
    <property type="entry name" value="Tgt2/MlaC_sf"/>
</dbReference>
<dbReference type="InterPro" id="IPR008869">
    <property type="entry name" value="MlaC/ttg2D"/>
</dbReference>
<proteinExistence type="predicted"/>
<protein>
    <recommendedName>
        <fullName evidence="2">ABC transporter substrate-binding protein</fullName>
    </recommendedName>
</protein>
<sequence>MDILKRVHSFSFYLFILITFISIKSTWASDDMSSAREILKNVAEEMCAEINQNREEIKSDPYLLKILIEKTLEPNFSVEYASRRAVAVKDWKNTSQANRQDFTRAFRGVLLNFYSTGLREYLNSSDEDLDAKMMSFSAPVRIYENRIFIKSSVSGKGRSPREVTYKMIWEKERWKIYDIALDGQYVLKLYKADFKEKRKSHKFPWLIDYLEAKTEKILATRK</sequence>
<dbReference type="AlphaFoldDB" id="A0A3B1BFQ7"/>
<reference evidence="1" key="1">
    <citation type="submission" date="2018-06" db="EMBL/GenBank/DDBJ databases">
        <authorList>
            <person name="Zhirakovskaya E."/>
        </authorList>
    </citation>
    <scope>NUCLEOTIDE SEQUENCE</scope>
</reference>
<dbReference type="EMBL" id="UOFY01000033">
    <property type="protein sequence ID" value="VAX09250.1"/>
    <property type="molecule type" value="Genomic_DNA"/>
</dbReference>
<name>A0A3B1BFQ7_9ZZZZ</name>
<gene>
    <name evidence="1" type="ORF">MNBD_GAMMA25-2038</name>
</gene>
<accession>A0A3B1BFQ7</accession>
<dbReference type="Gene3D" id="3.10.450.710">
    <property type="entry name" value="Tgt2/MlaC"/>
    <property type="match status" value="1"/>
</dbReference>
<dbReference type="Pfam" id="PF05494">
    <property type="entry name" value="MlaC"/>
    <property type="match status" value="1"/>
</dbReference>
<evidence type="ECO:0008006" key="2">
    <source>
        <dbReference type="Google" id="ProtNLM"/>
    </source>
</evidence>
<dbReference type="PANTHER" id="PTHR36573">
    <property type="entry name" value="INTERMEMBRANE PHOSPHOLIPID TRANSPORT SYSTEM BINDING PROTEIN MLAC"/>
    <property type="match status" value="1"/>
</dbReference>